<dbReference type="Gene3D" id="3.40.50.2000">
    <property type="entry name" value="Glycogen Phosphorylase B"/>
    <property type="match status" value="2"/>
</dbReference>
<dbReference type="AlphaFoldDB" id="A0A2S3Z9K1"/>
<dbReference type="PANTHER" id="PTHR46401">
    <property type="entry name" value="GLYCOSYLTRANSFERASE WBBK-RELATED"/>
    <property type="match status" value="1"/>
</dbReference>
<accession>A0A2S3Z9K1</accession>
<dbReference type="OrthoDB" id="9810929at2"/>
<dbReference type="InterPro" id="IPR001296">
    <property type="entry name" value="Glyco_trans_1"/>
</dbReference>
<evidence type="ECO:0000313" key="4">
    <source>
        <dbReference type="Proteomes" id="UP000237104"/>
    </source>
</evidence>
<dbReference type="SUPFAM" id="SSF53756">
    <property type="entry name" value="UDP-Glycosyltransferase/glycogen phosphorylase"/>
    <property type="match status" value="1"/>
</dbReference>
<organism evidence="3 4">
    <name type="scientific">Cryobacterium zongtaii</name>
    <dbReference type="NCBI Taxonomy" id="1259217"/>
    <lineage>
        <taxon>Bacteria</taxon>
        <taxon>Bacillati</taxon>
        <taxon>Actinomycetota</taxon>
        <taxon>Actinomycetes</taxon>
        <taxon>Micrococcales</taxon>
        <taxon>Microbacteriaceae</taxon>
        <taxon>Cryobacterium</taxon>
    </lineage>
</organism>
<dbReference type="CDD" id="cd03809">
    <property type="entry name" value="GT4_MtfB-like"/>
    <property type="match status" value="1"/>
</dbReference>
<evidence type="ECO:0000259" key="2">
    <source>
        <dbReference type="Pfam" id="PF00534"/>
    </source>
</evidence>
<sequence>MACNLLRQRLHRRSTLPSLLHPGVDQLPKIGIAVLCNLRGSGIDDQSDLVRVPMGPCGSHFLRQVADHSATCESRDDSQMTFTSNPLRIAFDSYWLDDGPPSGTNVVTSQIETWASVFPSDQIQLWGSSAQGDRTRSLTKLSNIQSRPRRLRQHGLSNLLELGRVKCDVVLSQNFAPLRTRGLSAVFFHDAIFSSHPEWFSRAERTYLNLAAQSLSRADLVFTSSEAEARRIAAEYPRVEGKIHSIGLGLSREFERANPARPNLPLDEGGFILVVGRLNVRKNLRRLQDALLKDGTISKELPLVVVGAADGVAGASMDVRTQRAVSDGAILYAGFLPDSELKWLYQHCRLFTFPSLDEGFGMPILEALSCGAPMALSDIPAFREFGDVARFFDPADEDHIRDVVVDALASVGDRPGMSPVRTWESSVATARNLVVNALTGSK</sequence>
<comment type="caution">
    <text evidence="3">The sequence shown here is derived from an EMBL/GenBank/DDBJ whole genome shotgun (WGS) entry which is preliminary data.</text>
</comment>
<protein>
    <recommendedName>
        <fullName evidence="2">Glycosyl transferase family 1 domain-containing protein</fullName>
    </recommendedName>
</protein>
<proteinExistence type="predicted"/>
<dbReference type="Pfam" id="PF00534">
    <property type="entry name" value="Glycos_transf_1"/>
    <property type="match status" value="1"/>
</dbReference>
<name>A0A2S3Z9K1_9MICO</name>
<gene>
    <name evidence="3" type="ORF">C3B59_11690</name>
</gene>
<reference evidence="3 4" key="1">
    <citation type="submission" date="2018-01" db="EMBL/GenBank/DDBJ databases">
        <title>Cryobacterium sp. nov., from glaciers in China.</title>
        <authorList>
            <person name="Liu Q."/>
            <person name="Xin Y.-H."/>
        </authorList>
    </citation>
    <scope>NUCLEOTIDE SEQUENCE [LARGE SCALE GENOMIC DNA]</scope>
    <source>
        <strain evidence="3 4">TMB1-8</strain>
    </source>
</reference>
<dbReference type="Proteomes" id="UP000237104">
    <property type="component" value="Unassembled WGS sequence"/>
</dbReference>
<evidence type="ECO:0000313" key="3">
    <source>
        <dbReference type="EMBL" id="POH62220.1"/>
    </source>
</evidence>
<feature type="domain" description="Glycosyl transferase family 1" evidence="2">
    <location>
        <begin position="267"/>
        <end position="385"/>
    </location>
</feature>
<dbReference type="GO" id="GO:0016757">
    <property type="term" value="F:glycosyltransferase activity"/>
    <property type="evidence" value="ECO:0007669"/>
    <property type="project" value="InterPro"/>
</dbReference>
<dbReference type="PANTHER" id="PTHR46401:SF2">
    <property type="entry name" value="GLYCOSYLTRANSFERASE WBBK-RELATED"/>
    <property type="match status" value="1"/>
</dbReference>
<keyword evidence="1" id="KW-0808">Transferase</keyword>
<evidence type="ECO:0000256" key="1">
    <source>
        <dbReference type="ARBA" id="ARBA00022679"/>
    </source>
</evidence>
<dbReference type="EMBL" id="PPXF01000055">
    <property type="protein sequence ID" value="POH62220.1"/>
    <property type="molecule type" value="Genomic_DNA"/>
</dbReference>